<keyword evidence="2" id="KW-1185">Reference proteome</keyword>
<protein>
    <recommendedName>
        <fullName evidence="3">YCII-related domain-containing protein</fullName>
    </recommendedName>
</protein>
<comment type="caution">
    <text evidence="1">The sequence shown here is derived from an EMBL/GenBank/DDBJ whole genome shotgun (WGS) entry which is preliminary data.</text>
</comment>
<dbReference type="EMBL" id="JARXVE010000016">
    <property type="protein sequence ID" value="MDH6199229.1"/>
    <property type="molecule type" value="Genomic_DNA"/>
</dbReference>
<evidence type="ECO:0000313" key="2">
    <source>
        <dbReference type="Proteomes" id="UP001160130"/>
    </source>
</evidence>
<evidence type="ECO:0008006" key="3">
    <source>
        <dbReference type="Google" id="ProtNLM"/>
    </source>
</evidence>
<proteinExistence type="predicted"/>
<accession>A0ABT6L8E2</accession>
<name>A0ABT6L8E2_9MYCO</name>
<sequence length="71" mass="7899">MAAGDLIGYMVLNDSHVGERSWVVGPRIPSLEEAERQLTESRELPPYHGTGWFVAEIRLVSQQLELFGATS</sequence>
<reference evidence="1 2" key="1">
    <citation type="submission" date="2023-04" db="EMBL/GenBank/DDBJ databases">
        <title>Forest soil microbial communities from Buena Vista Peninsula, Colon Province, Panama.</title>
        <authorList>
            <person name="Bouskill N."/>
        </authorList>
    </citation>
    <scope>NUCLEOTIDE SEQUENCE [LARGE SCALE GENOMIC DNA]</scope>
    <source>
        <strain evidence="1 2">AC80</strain>
    </source>
</reference>
<evidence type="ECO:0000313" key="1">
    <source>
        <dbReference type="EMBL" id="MDH6199229.1"/>
    </source>
</evidence>
<gene>
    <name evidence="1" type="ORF">M2272_005897</name>
</gene>
<dbReference type="Proteomes" id="UP001160130">
    <property type="component" value="Unassembled WGS sequence"/>
</dbReference>
<dbReference type="RefSeq" id="WP_280835778.1">
    <property type="nucleotide sequence ID" value="NZ_JARXVE010000016.1"/>
</dbReference>
<organism evidence="1 2">
    <name type="scientific">Mycolicibacterium frederiksbergense</name>
    <dbReference type="NCBI Taxonomy" id="117567"/>
    <lineage>
        <taxon>Bacteria</taxon>
        <taxon>Bacillati</taxon>
        <taxon>Actinomycetota</taxon>
        <taxon>Actinomycetes</taxon>
        <taxon>Mycobacteriales</taxon>
        <taxon>Mycobacteriaceae</taxon>
        <taxon>Mycolicibacterium</taxon>
    </lineage>
</organism>